<protein>
    <recommendedName>
        <fullName evidence="7">Transcription termination/antitermination protein NusA</fullName>
    </recommendedName>
</protein>
<dbReference type="EMBL" id="PDTI01000013">
    <property type="protein sequence ID" value="PIE63209.1"/>
    <property type="molecule type" value="Genomic_DNA"/>
</dbReference>
<dbReference type="Gene3D" id="2.40.50.140">
    <property type="entry name" value="Nucleic acid-binding proteins"/>
    <property type="match status" value="1"/>
</dbReference>
<comment type="function">
    <text evidence="7">Participates in both transcription termination and antitermination.</text>
</comment>
<proteinExistence type="inferred from homology"/>
<evidence type="ECO:0000256" key="4">
    <source>
        <dbReference type="ARBA" id="ARBA00022884"/>
    </source>
</evidence>
<dbReference type="HAMAP" id="MF_00945_B">
    <property type="entry name" value="NusA_B"/>
    <property type="match status" value="1"/>
</dbReference>
<dbReference type="FunFam" id="2.40.50.140:FF:000058">
    <property type="entry name" value="Transcription termination/antitermination protein NusA"/>
    <property type="match status" value="1"/>
</dbReference>
<accession>A0A2G6MUA2</accession>
<keyword evidence="5 7" id="KW-0805">Transcription regulation</keyword>
<name>A0A2G6MUA2_9BACT</name>
<evidence type="ECO:0000259" key="9">
    <source>
        <dbReference type="PROSITE" id="PS50126"/>
    </source>
</evidence>
<comment type="similarity">
    <text evidence="7">Belongs to the NusA family.</text>
</comment>
<keyword evidence="3 7" id="KW-0889">Transcription antitermination</keyword>
<gene>
    <name evidence="7" type="primary">nusA</name>
    <name evidence="10" type="ORF">CSA25_01365</name>
</gene>
<dbReference type="SUPFAM" id="SSF54814">
    <property type="entry name" value="Prokaryotic type KH domain (KH-domain type II)"/>
    <property type="match status" value="2"/>
</dbReference>
<dbReference type="PROSITE" id="PS50084">
    <property type="entry name" value="KH_TYPE_1"/>
    <property type="match status" value="1"/>
</dbReference>
<evidence type="ECO:0000256" key="7">
    <source>
        <dbReference type="HAMAP-Rule" id="MF_00945"/>
    </source>
</evidence>
<dbReference type="InterPro" id="IPR025249">
    <property type="entry name" value="TF_NusA_KH_1st"/>
</dbReference>
<dbReference type="GO" id="GO:0003700">
    <property type="term" value="F:DNA-binding transcription factor activity"/>
    <property type="evidence" value="ECO:0007669"/>
    <property type="project" value="InterPro"/>
</dbReference>
<dbReference type="InterPro" id="IPR012340">
    <property type="entry name" value="NA-bd_OB-fold"/>
</dbReference>
<comment type="caution">
    <text evidence="10">The sequence shown here is derived from an EMBL/GenBank/DDBJ whole genome shotgun (WGS) entry which is preliminary data.</text>
</comment>
<dbReference type="CDD" id="cd02134">
    <property type="entry name" value="KH-II_NusA_rpt1"/>
    <property type="match status" value="1"/>
</dbReference>
<dbReference type="InterPro" id="IPR058582">
    <property type="entry name" value="KH_NusA_2nd"/>
</dbReference>
<evidence type="ECO:0000313" key="11">
    <source>
        <dbReference type="Proteomes" id="UP000231203"/>
    </source>
</evidence>
<dbReference type="Proteomes" id="UP000231203">
    <property type="component" value="Unassembled WGS sequence"/>
</dbReference>
<dbReference type="SMART" id="SM00316">
    <property type="entry name" value="S1"/>
    <property type="match status" value="1"/>
</dbReference>
<sequence length="457" mass="50745">MFITDIKRVIDQVSREKGIDAAILINTLKEAIVSAARKKIGPRADIEVHYNEKSGDIEVFHFKEVVEEVEYSDSELTLEEGLEFDPECEIGDSLGIRMDTEEFGRIAAQSAKQVIIQKMREAERNAVYENFIHKKGKIINGIVQRFDRGAIIINLGQAEAVLRPREQMPKEKYKRGDRIRAYVLDVLEESKGAQIILSRTHPEFLVELFKTEVPEVAEGIVSIRGAARVPGVRAKIAVSSIDSDVDPVGACVGIKGNRVQNIVQELRGEKIDIVQWSPDVARFVCNALSPAEIARVIIDEDNQSMEVIVNDEYLSIAIGKGGQNVSLACEITGWHLEVTSEEEYSREVKEGYDSLMKLSTVGLSAAELLFKAGYSSLLDIMDAMPEDLAAFLDIAVEDAQSMIKEAGRLVEDDREMVREELQHPAPDKNTDTYMGDNAGDRGTFADVGDEWVAKSGE</sequence>
<dbReference type="Gene3D" id="3.30.300.20">
    <property type="match status" value="2"/>
</dbReference>
<feature type="region of interest" description="Disordered" evidence="8">
    <location>
        <begin position="421"/>
        <end position="457"/>
    </location>
</feature>
<dbReference type="PROSITE" id="PS50126">
    <property type="entry name" value="S1"/>
    <property type="match status" value="1"/>
</dbReference>
<evidence type="ECO:0000256" key="1">
    <source>
        <dbReference type="ARBA" id="ARBA00022472"/>
    </source>
</evidence>
<dbReference type="FunFam" id="3.30.300.20:FF:000005">
    <property type="entry name" value="Transcription termination/antitermination protein NusA"/>
    <property type="match status" value="1"/>
</dbReference>
<dbReference type="Pfam" id="PF08529">
    <property type="entry name" value="NusA_N"/>
    <property type="match status" value="1"/>
</dbReference>
<dbReference type="SUPFAM" id="SSF69705">
    <property type="entry name" value="Transcription factor NusA, N-terminal domain"/>
    <property type="match status" value="1"/>
</dbReference>
<dbReference type="InterPro" id="IPR003029">
    <property type="entry name" value="S1_domain"/>
</dbReference>
<dbReference type="GO" id="GO:0031564">
    <property type="term" value="P:transcription antitermination"/>
    <property type="evidence" value="ECO:0007669"/>
    <property type="project" value="UniProtKB-UniRule"/>
</dbReference>
<dbReference type="FunFam" id="3.30.300.20:FF:000002">
    <property type="entry name" value="Transcription termination/antitermination protein NusA"/>
    <property type="match status" value="1"/>
</dbReference>
<dbReference type="GO" id="GO:0006353">
    <property type="term" value="P:DNA-templated transcription termination"/>
    <property type="evidence" value="ECO:0007669"/>
    <property type="project" value="UniProtKB-UniRule"/>
</dbReference>
<dbReference type="Pfam" id="PF13184">
    <property type="entry name" value="KH_NusA_1st"/>
    <property type="match status" value="1"/>
</dbReference>
<comment type="subcellular location">
    <subcellularLocation>
        <location evidence="7">Cytoplasm</location>
    </subcellularLocation>
</comment>
<dbReference type="GO" id="GO:0005829">
    <property type="term" value="C:cytosol"/>
    <property type="evidence" value="ECO:0007669"/>
    <property type="project" value="TreeGrafter"/>
</dbReference>
<evidence type="ECO:0000256" key="6">
    <source>
        <dbReference type="ARBA" id="ARBA00023163"/>
    </source>
</evidence>
<dbReference type="CDD" id="cd04455">
    <property type="entry name" value="S1_NusA"/>
    <property type="match status" value="1"/>
</dbReference>
<dbReference type="InterPro" id="IPR010213">
    <property type="entry name" value="TF_NusA"/>
</dbReference>
<keyword evidence="2 7" id="KW-0963">Cytoplasm</keyword>
<organism evidence="10 11">
    <name type="scientific">Desulfobacter postgatei</name>
    <dbReference type="NCBI Taxonomy" id="2293"/>
    <lineage>
        <taxon>Bacteria</taxon>
        <taxon>Pseudomonadati</taxon>
        <taxon>Thermodesulfobacteriota</taxon>
        <taxon>Desulfobacteria</taxon>
        <taxon>Desulfobacterales</taxon>
        <taxon>Desulfobacteraceae</taxon>
        <taxon>Desulfobacter</taxon>
    </lineage>
</organism>
<dbReference type="CDD" id="cd22529">
    <property type="entry name" value="KH-II_NusA_rpt2"/>
    <property type="match status" value="1"/>
</dbReference>
<dbReference type="InterPro" id="IPR030842">
    <property type="entry name" value="TF_NusA_bacterial"/>
</dbReference>
<evidence type="ECO:0000256" key="3">
    <source>
        <dbReference type="ARBA" id="ARBA00022814"/>
    </source>
</evidence>
<keyword evidence="6 7" id="KW-0804">Transcription</keyword>
<dbReference type="SUPFAM" id="SSF50249">
    <property type="entry name" value="Nucleic acid-binding proteins"/>
    <property type="match status" value="1"/>
</dbReference>
<dbReference type="Pfam" id="PF00575">
    <property type="entry name" value="S1"/>
    <property type="match status" value="1"/>
</dbReference>
<keyword evidence="4 7" id="KW-0694">RNA-binding</keyword>
<dbReference type="AlphaFoldDB" id="A0A2G6MUA2"/>
<evidence type="ECO:0000256" key="8">
    <source>
        <dbReference type="SAM" id="MobiDB-lite"/>
    </source>
</evidence>
<feature type="compositionally biased region" description="Basic and acidic residues" evidence="8">
    <location>
        <begin position="421"/>
        <end position="430"/>
    </location>
</feature>
<dbReference type="InterPro" id="IPR015946">
    <property type="entry name" value="KH_dom-like_a/b"/>
</dbReference>
<dbReference type="InterPro" id="IPR013735">
    <property type="entry name" value="TF_NusA_N"/>
</dbReference>
<evidence type="ECO:0000256" key="2">
    <source>
        <dbReference type="ARBA" id="ARBA00022490"/>
    </source>
</evidence>
<feature type="domain" description="S1 motif" evidence="9">
    <location>
        <begin position="136"/>
        <end position="200"/>
    </location>
</feature>
<dbReference type="InterPro" id="IPR009019">
    <property type="entry name" value="KH_sf_prok-type"/>
</dbReference>
<dbReference type="GO" id="GO:0003723">
    <property type="term" value="F:RNA binding"/>
    <property type="evidence" value="ECO:0007669"/>
    <property type="project" value="UniProtKB-UniRule"/>
</dbReference>
<evidence type="ECO:0000256" key="5">
    <source>
        <dbReference type="ARBA" id="ARBA00023015"/>
    </source>
</evidence>
<keyword evidence="1 7" id="KW-0806">Transcription termination</keyword>
<dbReference type="PANTHER" id="PTHR22648:SF0">
    <property type="entry name" value="TRANSCRIPTION TERMINATION_ANTITERMINATION PROTEIN NUSA"/>
    <property type="match status" value="1"/>
</dbReference>
<comment type="subunit">
    <text evidence="7">Monomer. Binds directly to the core enzyme of the DNA-dependent RNA polymerase and to nascent RNA.</text>
</comment>
<dbReference type="Gene3D" id="1.10.150.20">
    <property type="entry name" value="5' to 3' exonuclease, C-terminal subdomain"/>
    <property type="match status" value="1"/>
</dbReference>
<reference evidence="10 11" key="1">
    <citation type="submission" date="2017-10" db="EMBL/GenBank/DDBJ databases">
        <title>Novel microbial diversity and functional potential in the marine mammal oral microbiome.</title>
        <authorList>
            <person name="Dudek N.K."/>
            <person name="Sun C.L."/>
            <person name="Burstein D."/>
            <person name="Kantor R.S."/>
            <person name="Aliaga Goltsman D.S."/>
            <person name="Bik E.M."/>
            <person name="Thomas B.C."/>
            <person name="Banfield J.F."/>
            <person name="Relman D.A."/>
        </authorList>
    </citation>
    <scope>NUCLEOTIDE SEQUENCE [LARGE SCALE GENOMIC DNA]</scope>
    <source>
        <strain evidence="10">DOLJORAL78_47_202</strain>
    </source>
</reference>
<dbReference type="Gene3D" id="3.30.1480.10">
    <property type="entry name" value="NusA, N-terminal domain"/>
    <property type="match status" value="1"/>
</dbReference>
<dbReference type="NCBIfam" id="TIGR01953">
    <property type="entry name" value="NusA"/>
    <property type="match status" value="1"/>
</dbReference>
<dbReference type="PANTHER" id="PTHR22648">
    <property type="entry name" value="TRANSCRIPTION TERMINATION FACTOR NUSA"/>
    <property type="match status" value="1"/>
</dbReference>
<evidence type="ECO:0000313" key="10">
    <source>
        <dbReference type="EMBL" id="PIE63209.1"/>
    </source>
</evidence>
<dbReference type="Pfam" id="PF26594">
    <property type="entry name" value="KH_NusA_2nd"/>
    <property type="match status" value="1"/>
</dbReference>
<dbReference type="InterPro" id="IPR036555">
    <property type="entry name" value="NusA_N_sf"/>
</dbReference>